<sequence length="137" mass="15051">MFIIHKTKKGFEYSAGAVLRIPRLLYTVRSISLCFALRQARLHSCGVRVVQVLPEQSAHLINEARVGIRLDPENMKACRAADAHPRVRDPWPGPSPGEGRGDFTPGRCAGTTLCLCGFPGLLESDEAVTHRQLTMGE</sequence>
<keyword evidence="2" id="KW-1185">Reference proteome</keyword>
<protein>
    <submittedName>
        <fullName evidence="1">Uncharacterized protein</fullName>
    </submittedName>
</protein>
<dbReference type="AlphaFoldDB" id="A0AAV7LYJ1"/>
<accession>A0AAV7LYJ1</accession>
<evidence type="ECO:0000313" key="1">
    <source>
        <dbReference type="EMBL" id="KAJ1095417.1"/>
    </source>
</evidence>
<proteinExistence type="predicted"/>
<comment type="caution">
    <text evidence="1">The sequence shown here is derived from an EMBL/GenBank/DDBJ whole genome shotgun (WGS) entry which is preliminary data.</text>
</comment>
<name>A0AAV7LYJ1_PLEWA</name>
<organism evidence="1 2">
    <name type="scientific">Pleurodeles waltl</name>
    <name type="common">Iberian ribbed newt</name>
    <dbReference type="NCBI Taxonomy" id="8319"/>
    <lineage>
        <taxon>Eukaryota</taxon>
        <taxon>Metazoa</taxon>
        <taxon>Chordata</taxon>
        <taxon>Craniata</taxon>
        <taxon>Vertebrata</taxon>
        <taxon>Euteleostomi</taxon>
        <taxon>Amphibia</taxon>
        <taxon>Batrachia</taxon>
        <taxon>Caudata</taxon>
        <taxon>Salamandroidea</taxon>
        <taxon>Salamandridae</taxon>
        <taxon>Pleurodelinae</taxon>
        <taxon>Pleurodeles</taxon>
    </lineage>
</organism>
<reference evidence="1" key="1">
    <citation type="journal article" date="2022" name="bioRxiv">
        <title>Sequencing and chromosome-scale assembly of the giantPleurodeles waltlgenome.</title>
        <authorList>
            <person name="Brown T."/>
            <person name="Elewa A."/>
            <person name="Iarovenko S."/>
            <person name="Subramanian E."/>
            <person name="Araus A.J."/>
            <person name="Petzold A."/>
            <person name="Susuki M."/>
            <person name="Suzuki K.-i.T."/>
            <person name="Hayashi T."/>
            <person name="Toyoda A."/>
            <person name="Oliveira C."/>
            <person name="Osipova E."/>
            <person name="Leigh N.D."/>
            <person name="Simon A."/>
            <person name="Yun M.H."/>
        </authorList>
    </citation>
    <scope>NUCLEOTIDE SEQUENCE</scope>
    <source>
        <strain evidence="1">20211129_DDA</strain>
        <tissue evidence="1">Liver</tissue>
    </source>
</reference>
<dbReference type="EMBL" id="JANPWB010000014">
    <property type="protein sequence ID" value="KAJ1095417.1"/>
    <property type="molecule type" value="Genomic_DNA"/>
</dbReference>
<evidence type="ECO:0000313" key="2">
    <source>
        <dbReference type="Proteomes" id="UP001066276"/>
    </source>
</evidence>
<gene>
    <name evidence="1" type="ORF">NDU88_000580</name>
</gene>
<dbReference type="Proteomes" id="UP001066276">
    <property type="component" value="Chromosome 10"/>
</dbReference>